<sequence length="251" mass="28740">MNNPNRVHNPLYGNNQPSSSGVPPVGQPQPYPHQQPPHQQPHPHHYQQQQMQQPPLQQQSHQPPLQHVVHQSSHPQQQQQQHQQQHPSQLPQYQPKPQQPPPAQQPPSRQAQPQQPPQKPQSQPQPQQQQIQQLSQEERVLKLWSNMRYTVASSFEKSQTADAAAENKDKKEFQAQFTELSKNTLHFLTYRRDYHRLLSQIEAKLEGKAQERQALETYVRTAPRLGKRKRADVNEDSVAAAAIATAETGAS</sequence>
<organism evidence="2 3">
    <name type="scientific">Cylindrotheca closterium</name>
    <dbReference type="NCBI Taxonomy" id="2856"/>
    <lineage>
        <taxon>Eukaryota</taxon>
        <taxon>Sar</taxon>
        <taxon>Stramenopiles</taxon>
        <taxon>Ochrophyta</taxon>
        <taxon>Bacillariophyta</taxon>
        <taxon>Bacillariophyceae</taxon>
        <taxon>Bacillariophycidae</taxon>
        <taxon>Bacillariales</taxon>
        <taxon>Bacillariaceae</taxon>
        <taxon>Cylindrotheca</taxon>
    </lineage>
</organism>
<reference evidence="2" key="1">
    <citation type="submission" date="2023-08" db="EMBL/GenBank/DDBJ databases">
        <authorList>
            <person name="Audoor S."/>
            <person name="Bilcke G."/>
        </authorList>
    </citation>
    <scope>NUCLEOTIDE SEQUENCE</scope>
</reference>
<name>A0AAD2CN04_9STRA</name>
<feature type="compositionally biased region" description="Pro residues" evidence="1">
    <location>
        <begin position="25"/>
        <end position="40"/>
    </location>
</feature>
<feature type="compositionally biased region" description="Low complexity" evidence="1">
    <location>
        <begin position="46"/>
        <end position="96"/>
    </location>
</feature>
<dbReference type="Proteomes" id="UP001295423">
    <property type="component" value="Unassembled WGS sequence"/>
</dbReference>
<keyword evidence="3" id="KW-1185">Reference proteome</keyword>
<proteinExistence type="predicted"/>
<gene>
    <name evidence="2" type="ORF">CYCCA115_LOCUS5910</name>
</gene>
<comment type="caution">
    <text evidence="2">The sequence shown here is derived from an EMBL/GenBank/DDBJ whole genome shotgun (WGS) entry which is preliminary data.</text>
</comment>
<evidence type="ECO:0000256" key="1">
    <source>
        <dbReference type="SAM" id="MobiDB-lite"/>
    </source>
</evidence>
<evidence type="ECO:0000313" key="2">
    <source>
        <dbReference type="EMBL" id="CAJ1937972.1"/>
    </source>
</evidence>
<dbReference type="EMBL" id="CAKOGP040000668">
    <property type="protein sequence ID" value="CAJ1937972.1"/>
    <property type="molecule type" value="Genomic_DNA"/>
</dbReference>
<dbReference type="AlphaFoldDB" id="A0AAD2CN04"/>
<feature type="compositionally biased region" description="Low complexity" evidence="1">
    <location>
        <begin position="120"/>
        <end position="135"/>
    </location>
</feature>
<protein>
    <submittedName>
        <fullName evidence="2">Uncharacterized protein</fullName>
    </submittedName>
</protein>
<accession>A0AAD2CN04</accession>
<feature type="region of interest" description="Disordered" evidence="1">
    <location>
        <begin position="1"/>
        <end position="136"/>
    </location>
</feature>
<evidence type="ECO:0000313" key="3">
    <source>
        <dbReference type="Proteomes" id="UP001295423"/>
    </source>
</evidence>